<proteinExistence type="predicted"/>
<reference evidence="1" key="1">
    <citation type="submission" date="2018-05" db="EMBL/GenBank/DDBJ databases">
        <authorList>
            <person name="Lanie J.A."/>
            <person name="Ng W.-L."/>
            <person name="Kazmierczak K.M."/>
            <person name="Andrzejewski T.M."/>
            <person name="Davidsen T.M."/>
            <person name="Wayne K.J."/>
            <person name="Tettelin H."/>
            <person name="Glass J.I."/>
            <person name="Rusch D."/>
            <person name="Podicherti R."/>
            <person name="Tsui H.-C.T."/>
            <person name="Winkler M.E."/>
        </authorList>
    </citation>
    <scope>NUCLEOTIDE SEQUENCE</scope>
</reference>
<dbReference type="AlphaFoldDB" id="A0A382J1Z7"/>
<accession>A0A382J1Z7</accession>
<organism evidence="1">
    <name type="scientific">marine metagenome</name>
    <dbReference type="NCBI Taxonomy" id="408172"/>
    <lineage>
        <taxon>unclassified sequences</taxon>
        <taxon>metagenomes</taxon>
        <taxon>ecological metagenomes</taxon>
    </lineage>
</organism>
<name>A0A382J1Z7_9ZZZZ</name>
<evidence type="ECO:0008006" key="2">
    <source>
        <dbReference type="Google" id="ProtNLM"/>
    </source>
</evidence>
<evidence type="ECO:0000313" key="1">
    <source>
        <dbReference type="EMBL" id="SVC05427.1"/>
    </source>
</evidence>
<dbReference type="InterPro" id="IPR012340">
    <property type="entry name" value="NA-bd_OB-fold"/>
</dbReference>
<feature type="non-terminal residue" evidence="1">
    <location>
        <position position="46"/>
    </location>
</feature>
<protein>
    <recommendedName>
        <fullName evidence="2">OB domain-containing protein</fullName>
    </recommendedName>
</protein>
<dbReference type="SUPFAM" id="SSF50249">
    <property type="entry name" value="Nucleic acid-binding proteins"/>
    <property type="match status" value="1"/>
</dbReference>
<dbReference type="Gene3D" id="2.40.50.140">
    <property type="entry name" value="Nucleic acid-binding proteins"/>
    <property type="match status" value="1"/>
</dbReference>
<sequence length="46" mass="5270">MSQTESERTQLRERMVGGLRSEDEGANVRLAGWVHRRRDLGGLVFL</sequence>
<dbReference type="EMBL" id="UINC01070914">
    <property type="protein sequence ID" value="SVC05427.1"/>
    <property type="molecule type" value="Genomic_DNA"/>
</dbReference>
<gene>
    <name evidence="1" type="ORF">METZ01_LOCUS258281</name>
</gene>